<evidence type="ECO:0000259" key="15">
    <source>
        <dbReference type="PROSITE" id="PS51645"/>
    </source>
</evidence>
<keyword evidence="5 12" id="KW-0285">Flavoprotein</keyword>
<dbReference type="InterPro" id="IPR002081">
    <property type="entry name" value="Cryptochrome/DNA_photolyase_1"/>
</dbReference>
<dbReference type="InterPro" id="IPR036155">
    <property type="entry name" value="Crypto/Photolyase_N_sf"/>
</dbReference>
<dbReference type="GO" id="GO:0071949">
    <property type="term" value="F:FAD binding"/>
    <property type="evidence" value="ECO:0007669"/>
    <property type="project" value="TreeGrafter"/>
</dbReference>
<evidence type="ECO:0000256" key="12">
    <source>
        <dbReference type="PIRSR" id="PIRSR602081-1"/>
    </source>
</evidence>
<dbReference type="InterPro" id="IPR005101">
    <property type="entry name" value="Cryptochr/Photolyase_FAD-bd"/>
</dbReference>
<evidence type="ECO:0000256" key="10">
    <source>
        <dbReference type="ARBA" id="ARBA00059220"/>
    </source>
</evidence>
<name>A0A6M2BU91_9GAMM</name>
<dbReference type="FunFam" id="1.10.579.10:FF:000003">
    <property type="entry name" value="Deoxyribodipyrimidine photo-lyase"/>
    <property type="match status" value="1"/>
</dbReference>
<dbReference type="InterPro" id="IPR018394">
    <property type="entry name" value="DNA_photolyase_1_CS_C"/>
</dbReference>
<dbReference type="PROSITE" id="PS00394">
    <property type="entry name" value="DNA_PHOTOLYASES_1_1"/>
    <property type="match status" value="1"/>
</dbReference>
<comment type="similarity">
    <text evidence="2">Belongs to the DNA photolyase class-1 family.</text>
</comment>
<dbReference type="PRINTS" id="PR00147">
    <property type="entry name" value="DNAPHOTLYASE"/>
</dbReference>
<sequence>MWKSWKTVIIRPYTAHPATILSKKPESRTSTAIVWFRRDLRLTDNPALQAALARHERIVPVFVADFAAEASWAPGAASRWWLHHSLVRLENAFAGRGNALLIRRGASLAELRRLIAETGAEAVYWNRLYEPALIERDRVVKAALREDGIIAQSFRAALWHEPWNLKTAAGEPYRVFTPFWRKLVGELPPLQIHAAPARIKGLSGKVAGLSPDALELLPKLDWDTGFYARWRPGEDGALHALDNFVRGGLGHYTDGRNLPARRDTTGLSPHLHFGEISPQQIRAAIVRRAGGIARLEADGEQVLRELGWREFAHHLLFHFPQTPEHPLQTKFADMPWRPAKSRAADLAAWQRGRTGIPIVDAGMRELWTTGWMHNRVRMIVASFLTKNLLIPWQDGARWFWDTLLDADLANNTLGWQWTAGCGADAAPYFRIFNPLLQAEKFDADGAYLRQWLPELATLPADALRAPWLARPEVLNRGGIRLGTDYPAPIVDLAASRKRALAAYATIKSA</sequence>
<comment type="function">
    <text evidence="10">Involved in repair of UV radiation-induced DNA damage. Catalyzes the light-dependent monomerization (300-600 nm) of cyclobutyl pyrimidine dimers (in cis-syn configuration), which are formed between adjacent bases on the same DNA strand upon exposure to ultraviolet radiation.</text>
</comment>
<dbReference type="PROSITE" id="PS51645">
    <property type="entry name" value="PHR_CRY_ALPHA_BETA"/>
    <property type="match status" value="1"/>
</dbReference>
<organism evidence="16 17">
    <name type="scientific">Solimonas terrae</name>
    <dbReference type="NCBI Taxonomy" id="1396819"/>
    <lineage>
        <taxon>Bacteria</taxon>
        <taxon>Pseudomonadati</taxon>
        <taxon>Pseudomonadota</taxon>
        <taxon>Gammaproteobacteria</taxon>
        <taxon>Nevskiales</taxon>
        <taxon>Nevskiaceae</taxon>
        <taxon>Solimonas</taxon>
    </lineage>
</organism>
<dbReference type="SUPFAM" id="SSF48173">
    <property type="entry name" value="Cryptochrome/photolyase FAD-binding domain"/>
    <property type="match status" value="1"/>
</dbReference>
<evidence type="ECO:0000256" key="11">
    <source>
        <dbReference type="ARBA" id="ARBA00083107"/>
    </source>
</evidence>
<feature type="binding site" evidence="12">
    <location>
        <position position="252"/>
    </location>
    <ligand>
        <name>FAD</name>
        <dbReference type="ChEBI" id="CHEBI:57692"/>
    </ligand>
</feature>
<keyword evidence="7 14" id="KW-0157">Chromophore</keyword>
<dbReference type="GO" id="GO:0009416">
    <property type="term" value="P:response to light stimulus"/>
    <property type="evidence" value="ECO:0007669"/>
    <property type="project" value="TreeGrafter"/>
</dbReference>
<evidence type="ECO:0000256" key="8">
    <source>
        <dbReference type="ARBA" id="ARBA00031671"/>
    </source>
</evidence>
<comment type="cofactor">
    <cofactor evidence="12">
        <name>FAD</name>
        <dbReference type="ChEBI" id="CHEBI:57692"/>
    </cofactor>
    <text evidence="12">Binds 1 FAD per subunit.</text>
</comment>
<dbReference type="GO" id="GO:0000719">
    <property type="term" value="P:photoreactive repair"/>
    <property type="evidence" value="ECO:0007669"/>
    <property type="project" value="UniProtKB-ARBA"/>
</dbReference>
<accession>A0A6M2BU91</accession>
<dbReference type="PANTHER" id="PTHR11455:SF9">
    <property type="entry name" value="CRYPTOCHROME CIRCADIAN CLOCK 5 ISOFORM X1"/>
    <property type="match status" value="1"/>
</dbReference>
<comment type="catalytic activity">
    <reaction evidence="9">
        <text>cyclobutadipyrimidine (in DNA) = 2 pyrimidine residues (in DNA).</text>
        <dbReference type="EC" id="4.1.99.3"/>
    </reaction>
</comment>
<dbReference type="PROSITE" id="PS00691">
    <property type="entry name" value="DNA_PHOTOLYASES_1_2"/>
    <property type="match status" value="1"/>
</dbReference>
<dbReference type="Gene3D" id="1.25.40.80">
    <property type="match status" value="1"/>
</dbReference>
<dbReference type="Pfam" id="PF00875">
    <property type="entry name" value="DNA_photolyase"/>
    <property type="match status" value="1"/>
</dbReference>
<dbReference type="Gene3D" id="1.10.579.10">
    <property type="entry name" value="DNA Cyclobutane Dipyrimidine Photolyase, subunit A, domain 3"/>
    <property type="match status" value="1"/>
</dbReference>
<dbReference type="Gene3D" id="3.40.50.620">
    <property type="entry name" value="HUPs"/>
    <property type="match status" value="1"/>
</dbReference>
<feature type="site" description="Electron transfer via tryptophanyl radical" evidence="13">
    <location>
        <position position="415"/>
    </location>
</feature>
<feature type="binding site" evidence="12">
    <location>
        <begin position="405"/>
        <end position="407"/>
    </location>
    <ligand>
        <name>FAD</name>
        <dbReference type="ChEBI" id="CHEBI:57692"/>
    </ligand>
</feature>
<dbReference type="InterPro" id="IPR006050">
    <property type="entry name" value="DNA_photolyase_N"/>
</dbReference>
<dbReference type="EMBL" id="JAAMOW010000007">
    <property type="protein sequence ID" value="NGY05815.1"/>
    <property type="molecule type" value="Genomic_DNA"/>
</dbReference>
<dbReference type="GO" id="GO:0003677">
    <property type="term" value="F:DNA binding"/>
    <property type="evidence" value="ECO:0007669"/>
    <property type="project" value="TreeGrafter"/>
</dbReference>
<reference evidence="16 17" key="1">
    <citation type="journal article" date="2014" name="Int. J. Syst. Evol. Microbiol.">
        <title>Solimonas terrae sp. nov., isolated from soil.</title>
        <authorList>
            <person name="Kim S.J."/>
            <person name="Moon J.Y."/>
            <person name="Weon H.Y."/>
            <person name="Ahn J.H."/>
            <person name="Chen W.M."/>
            <person name="Kwon S.W."/>
        </authorList>
    </citation>
    <scope>NUCLEOTIDE SEQUENCE [LARGE SCALE GENOMIC DNA]</scope>
    <source>
        <strain evidence="16 17">KIS83-12</strain>
    </source>
</reference>
<comment type="caution">
    <text evidence="16">The sequence shown here is derived from an EMBL/GenBank/DDBJ whole genome shotgun (WGS) entry which is preliminary data.</text>
</comment>
<protein>
    <recommendedName>
        <fullName evidence="4">Deoxyribodipyrimidine photo-lyase</fullName>
        <ecNumber evidence="3">4.1.99.3</ecNumber>
    </recommendedName>
    <alternativeName>
        <fullName evidence="8">DNA photolyase</fullName>
    </alternativeName>
    <alternativeName>
        <fullName evidence="11">Photoreactivating enzyme</fullName>
    </alternativeName>
</protein>
<gene>
    <name evidence="16" type="ORF">G7Y85_13665</name>
</gene>
<comment type="similarity">
    <text evidence="14">Belongs to the DNA photolyase family.</text>
</comment>
<dbReference type="SUPFAM" id="SSF52425">
    <property type="entry name" value="Cryptochrome/photolyase, N-terminal domain"/>
    <property type="match status" value="1"/>
</dbReference>
<evidence type="ECO:0000256" key="3">
    <source>
        <dbReference type="ARBA" id="ARBA00013149"/>
    </source>
</evidence>
<feature type="domain" description="Photolyase/cryptochrome alpha/beta" evidence="15">
    <location>
        <begin position="30"/>
        <end position="159"/>
    </location>
</feature>
<dbReference type="EC" id="4.1.99.3" evidence="3"/>
<evidence type="ECO:0000256" key="13">
    <source>
        <dbReference type="PIRSR" id="PIRSR602081-2"/>
    </source>
</evidence>
<comment type="cofactor">
    <cofactor evidence="1">
        <name>(6R)-5,10-methylene-5,6,7,8-tetrahydrofolate</name>
        <dbReference type="ChEBI" id="CHEBI:15636"/>
    </cofactor>
</comment>
<dbReference type="AlphaFoldDB" id="A0A6M2BU91"/>
<evidence type="ECO:0000256" key="2">
    <source>
        <dbReference type="ARBA" id="ARBA00005862"/>
    </source>
</evidence>
<evidence type="ECO:0000256" key="5">
    <source>
        <dbReference type="ARBA" id="ARBA00022630"/>
    </source>
</evidence>
<keyword evidence="17" id="KW-1185">Reference proteome</keyword>
<evidence type="ECO:0000256" key="9">
    <source>
        <dbReference type="ARBA" id="ARBA00033999"/>
    </source>
</evidence>
<feature type="site" description="Electron transfer via tryptophanyl radical" evidence="13">
    <location>
        <position position="336"/>
    </location>
</feature>
<evidence type="ECO:0000313" key="17">
    <source>
        <dbReference type="Proteomes" id="UP000472676"/>
    </source>
</evidence>
<feature type="site" description="Electron transfer via tryptophanyl radical" evidence="13">
    <location>
        <position position="392"/>
    </location>
</feature>
<proteinExistence type="inferred from homology"/>
<dbReference type="InterPro" id="IPR014729">
    <property type="entry name" value="Rossmann-like_a/b/a_fold"/>
</dbReference>
<evidence type="ECO:0000256" key="6">
    <source>
        <dbReference type="ARBA" id="ARBA00022827"/>
    </source>
</evidence>
<evidence type="ECO:0000256" key="1">
    <source>
        <dbReference type="ARBA" id="ARBA00001932"/>
    </source>
</evidence>
<dbReference type="PANTHER" id="PTHR11455">
    <property type="entry name" value="CRYPTOCHROME"/>
    <property type="match status" value="1"/>
</dbReference>
<evidence type="ECO:0000313" key="16">
    <source>
        <dbReference type="EMBL" id="NGY05815.1"/>
    </source>
</evidence>
<feature type="binding site" evidence="12">
    <location>
        <begin position="264"/>
        <end position="268"/>
    </location>
    <ligand>
        <name>FAD</name>
        <dbReference type="ChEBI" id="CHEBI:57692"/>
    </ligand>
</feature>
<dbReference type="InterPro" id="IPR036134">
    <property type="entry name" value="Crypto/Photolyase_FAD-like_sf"/>
</dbReference>
<evidence type="ECO:0000256" key="14">
    <source>
        <dbReference type="RuleBase" id="RU004182"/>
    </source>
</evidence>
<dbReference type="Pfam" id="PF03441">
    <property type="entry name" value="FAD_binding_7"/>
    <property type="match status" value="1"/>
</dbReference>
<evidence type="ECO:0000256" key="4">
    <source>
        <dbReference type="ARBA" id="ARBA00014046"/>
    </source>
</evidence>
<evidence type="ECO:0000256" key="7">
    <source>
        <dbReference type="ARBA" id="ARBA00022991"/>
    </source>
</evidence>
<dbReference type="Proteomes" id="UP000472676">
    <property type="component" value="Unassembled WGS sequence"/>
</dbReference>
<dbReference type="GO" id="GO:0003904">
    <property type="term" value="F:deoxyribodipyrimidine photo-lyase activity"/>
    <property type="evidence" value="ECO:0007669"/>
    <property type="project" value="UniProtKB-EC"/>
</dbReference>
<keyword evidence="6 12" id="KW-0274">FAD</keyword>
<keyword evidence="16" id="KW-0456">Lyase</keyword>